<evidence type="ECO:0000313" key="1">
    <source>
        <dbReference type="EMBL" id="CDS22364.1"/>
    </source>
</evidence>
<gene>
    <name evidence="1" type="ORF">EgrG_002030500</name>
</gene>
<accession>A0A068WRF7</accession>
<dbReference type="AlphaFoldDB" id="A0A068WRF7"/>
<evidence type="ECO:0000313" key="2">
    <source>
        <dbReference type="Proteomes" id="UP000492820"/>
    </source>
</evidence>
<proteinExistence type="predicted"/>
<organism evidence="1">
    <name type="scientific">Echinococcus granulosus</name>
    <name type="common">Hydatid tapeworm</name>
    <dbReference type="NCBI Taxonomy" id="6210"/>
    <lineage>
        <taxon>Eukaryota</taxon>
        <taxon>Metazoa</taxon>
        <taxon>Spiralia</taxon>
        <taxon>Lophotrochozoa</taxon>
        <taxon>Platyhelminthes</taxon>
        <taxon>Cestoda</taxon>
        <taxon>Eucestoda</taxon>
        <taxon>Cyclophyllidea</taxon>
        <taxon>Taeniidae</taxon>
        <taxon>Echinococcus</taxon>
        <taxon>Echinococcus granulosus group</taxon>
    </lineage>
</organism>
<dbReference type="Proteomes" id="UP000492820">
    <property type="component" value="Unassembled WGS sequence"/>
</dbReference>
<reference evidence="3" key="3">
    <citation type="submission" date="2020-10" db="UniProtKB">
        <authorList>
            <consortium name="WormBaseParasite"/>
        </authorList>
    </citation>
    <scope>IDENTIFICATION</scope>
</reference>
<dbReference type="WBParaSite" id="EgrG_002030500">
    <property type="protein sequence ID" value="EgrG_002030500"/>
    <property type="gene ID" value="EgrG_002030500"/>
</dbReference>
<protein>
    <submittedName>
        <fullName evidence="1 3">Uncharacterized protein</fullName>
    </submittedName>
</protein>
<evidence type="ECO:0000313" key="3">
    <source>
        <dbReference type="WBParaSite" id="EgrG_002030500"/>
    </source>
</evidence>
<sequence>MECLRLSPLPEVDVNKRLVERFKDPLSVVQLGSRFGGLLTANLRRVKEPRSIQVRNSGLRCLPYLGCQLCESSCAQCCCLVEWLVKRGHWDPTPSSFRVAAGSVTTDVEVGLLRGWCETVGRILGLLALKLTWGCDRGCRFRCRRACGASAGPYYEKLFVDVAPDPAS</sequence>
<reference evidence="1" key="2">
    <citation type="submission" date="2014-06" db="EMBL/GenBank/DDBJ databases">
        <authorList>
            <person name="Aslett M."/>
        </authorList>
    </citation>
    <scope>NUCLEOTIDE SEQUENCE</scope>
</reference>
<reference evidence="1 2" key="1">
    <citation type="journal article" date="2013" name="Nature">
        <title>The genomes of four tapeworm species reveal adaptations to parasitism.</title>
        <authorList>
            <person name="Tsai I.J."/>
            <person name="Zarowiecki M."/>
            <person name="Holroyd N."/>
            <person name="Garciarrubio A."/>
            <person name="Sanchez-Flores A."/>
            <person name="Brooks K.L."/>
            <person name="Tracey A."/>
            <person name="Bobes R.J."/>
            <person name="Fragoso G."/>
            <person name="Sciutto E."/>
            <person name="Aslett M."/>
            <person name="Beasley H."/>
            <person name="Bennett H.M."/>
            <person name="Cai J."/>
            <person name="Camicia F."/>
            <person name="Clark R."/>
            <person name="Cucher M."/>
            <person name="De Silva N."/>
            <person name="Day T.A."/>
            <person name="Deplazes P."/>
            <person name="Estrada K."/>
            <person name="Fernandez C."/>
            <person name="Holland P.W."/>
            <person name="Hou J."/>
            <person name="Hu S."/>
            <person name="Huckvale T."/>
            <person name="Hung S.S."/>
            <person name="Kamenetzky L."/>
            <person name="Keane J.A."/>
            <person name="Kiss F."/>
            <person name="Koziol U."/>
            <person name="Lambert O."/>
            <person name="Liu K."/>
            <person name="Luo X."/>
            <person name="Luo Y."/>
            <person name="Macchiaroli N."/>
            <person name="Nichol S."/>
            <person name="Paps J."/>
            <person name="Parkinson J."/>
            <person name="Pouchkina-Stantcheva N."/>
            <person name="Riddiford N."/>
            <person name="Rosenzvit M."/>
            <person name="Salinas G."/>
            <person name="Wasmuth J.D."/>
            <person name="Zamanian M."/>
            <person name="Zheng Y."/>
            <person name="Cai X."/>
            <person name="Soberon X."/>
            <person name="Olson P.D."/>
            <person name="Laclette J.P."/>
            <person name="Brehm K."/>
            <person name="Berriman M."/>
            <person name="Garciarrubio A."/>
            <person name="Bobes R.J."/>
            <person name="Fragoso G."/>
            <person name="Sanchez-Flores A."/>
            <person name="Estrada K."/>
            <person name="Cevallos M.A."/>
            <person name="Morett E."/>
            <person name="Gonzalez V."/>
            <person name="Portillo T."/>
            <person name="Ochoa-Leyva A."/>
            <person name="Jose M.V."/>
            <person name="Sciutto E."/>
            <person name="Landa A."/>
            <person name="Jimenez L."/>
            <person name="Valdes V."/>
            <person name="Carrero J.C."/>
            <person name="Larralde C."/>
            <person name="Morales-Montor J."/>
            <person name="Limon-Lason J."/>
            <person name="Soberon X."/>
            <person name="Laclette J.P."/>
        </authorList>
    </citation>
    <scope>NUCLEOTIDE SEQUENCE [LARGE SCALE GENOMIC DNA]</scope>
</reference>
<dbReference type="EMBL" id="LK028586">
    <property type="protein sequence ID" value="CDS22364.1"/>
    <property type="molecule type" value="Genomic_DNA"/>
</dbReference>
<name>A0A068WRF7_ECHGR</name>